<evidence type="ECO:0000256" key="11">
    <source>
        <dbReference type="ARBA" id="ARBA00030665"/>
    </source>
</evidence>
<proteinExistence type="inferred from homology"/>
<dbReference type="PIRSF" id="PIRSF000521">
    <property type="entry name" value="Transaminase_4ab_Lys_Orn"/>
    <property type="match status" value="1"/>
</dbReference>
<keyword evidence="8" id="KW-0808">Transferase</keyword>
<comment type="cofactor">
    <cofactor evidence="1">
        <name>pyridoxal 5'-phosphate</name>
        <dbReference type="ChEBI" id="CHEBI:597326"/>
    </cofactor>
</comment>
<evidence type="ECO:0000313" key="15">
    <source>
        <dbReference type="EMBL" id="MCC0097296.1"/>
    </source>
</evidence>
<organism evidence="15 16">
    <name type="scientific">Streptomyces flavotricini</name>
    <dbReference type="NCBI Taxonomy" id="66888"/>
    <lineage>
        <taxon>Bacteria</taxon>
        <taxon>Bacillati</taxon>
        <taxon>Actinomycetota</taxon>
        <taxon>Actinomycetes</taxon>
        <taxon>Kitasatosporales</taxon>
        <taxon>Streptomycetaceae</taxon>
        <taxon>Streptomyces</taxon>
    </lineage>
</organism>
<dbReference type="Pfam" id="PF00202">
    <property type="entry name" value="Aminotran_3"/>
    <property type="match status" value="1"/>
</dbReference>
<evidence type="ECO:0000256" key="2">
    <source>
        <dbReference type="ARBA" id="ARBA00002189"/>
    </source>
</evidence>
<evidence type="ECO:0000256" key="4">
    <source>
        <dbReference type="ARBA" id="ARBA00008954"/>
    </source>
</evidence>
<dbReference type="RefSeq" id="WP_229338191.1">
    <property type="nucleotide sequence ID" value="NZ_JAINUL010000001.1"/>
</dbReference>
<dbReference type="EMBL" id="JAINUL010000001">
    <property type="protein sequence ID" value="MCC0097296.1"/>
    <property type="molecule type" value="Genomic_DNA"/>
</dbReference>
<evidence type="ECO:0000256" key="8">
    <source>
        <dbReference type="ARBA" id="ARBA00022679"/>
    </source>
</evidence>
<dbReference type="InterPro" id="IPR015422">
    <property type="entry name" value="PyrdxlP-dep_Trfase_small"/>
</dbReference>
<evidence type="ECO:0000256" key="7">
    <source>
        <dbReference type="ARBA" id="ARBA00022576"/>
    </source>
</evidence>
<dbReference type="NCBIfam" id="TIGR00709">
    <property type="entry name" value="dat"/>
    <property type="match status" value="1"/>
</dbReference>
<comment type="pathway">
    <text evidence="3">Amine and polyamine biosynthesis; ectoine biosynthesis; L-ectoine from L-aspartate 4-semialdehyde: step 1/3.</text>
</comment>
<evidence type="ECO:0000256" key="5">
    <source>
        <dbReference type="ARBA" id="ARBA00013155"/>
    </source>
</evidence>
<evidence type="ECO:0000256" key="6">
    <source>
        <dbReference type="ARBA" id="ARBA00014798"/>
    </source>
</evidence>
<evidence type="ECO:0000256" key="9">
    <source>
        <dbReference type="ARBA" id="ARBA00022898"/>
    </source>
</evidence>
<reference evidence="15 16" key="1">
    <citation type="submission" date="2021-08" db="EMBL/GenBank/DDBJ databases">
        <title>Genomic Architecture of Streptomyces flavotricini NGL1 and Streptomyces erythrochromogenes HMS4 With Differential Plant Beneficial attributes and laccase production capabilities.</title>
        <authorList>
            <person name="Salwan R."/>
            <person name="Kaur R."/>
            <person name="Sharma V."/>
        </authorList>
    </citation>
    <scope>NUCLEOTIDE SEQUENCE [LARGE SCALE GENOMIC DNA]</scope>
    <source>
        <strain evidence="15 16">NGL1</strain>
    </source>
</reference>
<dbReference type="PANTHER" id="PTHR43552:SF1">
    <property type="entry name" value="DIAMINOBUTYRATE--2-OXOGLUTARATE AMINOTRANSFERASE"/>
    <property type="match status" value="1"/>
</dbReference>
<gene>
    <name evidence="15" type="ORF">K7B10_21420</name>
</gene>
<accession>A0ABS8E819</accession>
<sequence>MTATIDTPVAAAPRVYTAPVITGPLPGPLSAELLDRQAGRESNSRSYPRKLPMAIRRGKGSYVEDLDGNVFLDFLSGAGVLSLGHNHPEPLAAAHRQLDEFVHGLDFPTPVKDEFTELTIGMLPEPMRERTRIHFCGPTGANAVDAALKLCKTATGREEIITFQGGFHGATLAALSVTGLVEQKEPVRGRMPGVHFFPYSNCHNCPLGLKRDDCQVNCAAFLEKALTDVNGGITLPAAVIMELVQGEGGVIPAEVEFVQRIREVTRRLGIPLIVDEVQSGCGRTGTWFAFEQYGIEPDVVCASKALSGMGLPASVILYDEKLDVWKPGAHSGTFRGNQPAFAAGVATMKVVKRERVLENVRARADQLMVHLQGLRELTPYVADVRGLGLMTGVELTDPETGLPAEALAKRVQWEAVSRGLIIELGGRDDCVVRMLPPLNCSAREIDQAGRIIRESLTAALAALGPTTPAGAR</sequence>
<dbReference type="CDD" id="cd00610">
    <property type="entry name" value="OAT_like"/>
    <property type="match status" value="1"/>
</dbReference>
<dbReference type="InterPro" id="IPR015421">
    <property type="entry name" value="PyrdxlP-dep_Trfase_major"/>
</dbReference>
<dbReference type="Gene3D" id="3.40.640.10">
    <property type="entry name" value="Type I PLP-dependent aspartate aminotransferase-like (Major domain)"/>
    <property type="match status" value="1"/>
</dbReference>
<evidence type="ECO:0000256" key="12">
    <source>
        <dbReference type="ARBA" id="ARBA00031476"/>
    </source>
</evidence>
<dbReference type="InterPro" id="IPR005814">
    <property type="entry name" value="Aminotrans_3"/>
</dbReference>
<keyword evidence="9 14" id="KW-0663">Pyridoxal phosphate</keyword>
<comment type="function">
    <text evidence="2">Catalyzes reversively the conversion of L-aspartate beta-semialdehyde (ASA) to L-2,4-diaminobutyrate (DABA) by transamination with L-glutamate.</text>
</comment>
<protein>
    <recommendedName>
        <fullName evidence="6">Diaminobutyrate--2-oxoglutarate transaminase</fullName>
        <ecNumber evidence="5">2.6.1.76</ecNumber>
    </recommendedName>
    <alternativeName>
        <fullName evidence="11">DABA aminotransferase</fullName>
    </alternativeName>
    <alternativeName>
        <fullName evidence="12">Diaminobutyrate--2-oxoglutarate aminotransferase</fullName>
    </alternativeName>
    <alternativeName>
        <fullName evidence="10">L-2,4-diaminobutyric acid transaminase</fullName>
    </alternativeName>
</protein>
<keyword evidence="16" id="KW-1185">Reference proteome</keyword>
<evidence type="ECO:0000256" key="13">
    <source>
        <dbReference type="ARBA" id="ARBA00049111"/>
    </source>
</evidence>
<dbReference type="InterPro" id="IPR049704">
    <property type="entry name" value="Aminotrans_3_PPA_site"/>
</dbReference>
<dbReference type="Proteomes" id="UP001520654">
    <property type="component" value="Unassembled WGS sequence"/>
</dbReference>
<keyword evidence="7" id="KW-0032">Aminotransferase</keyword>
<dbReference type="PANTHER" id="PTHR43552">
    <property type="entry name" value="DIAMINOBUTYRATE--2-OXOGLUTARATE AMINOTRANSFERASE"/>
    <property type="match status" value="1"/>
</dbReference>
<evidence type="ECO:0000256" key="14">
    <source>
        <dbReference type="RuleBase" id="RU003560"/>
    </source>
</evidence>
<dbReference type="Gene3D" id="3.90.1150.10">
    <property type="entry name" value="Aspartate Aminotransferase, domain 1"/>
    <property type="match status" value="1"/>
</dbReference>
<dbReference type="PROSITE" id="PS00600">
    <property type="entry name" value="AA_TRANSFER_CLASS_3"/>
    <property type="match status" value="1"/>
</dbReference>
<dbReference type="InterPro" id="IPR004637">
    <property type="entry name" value="Dat"/>
</dbReference>
<comment type="similarity">
    <text evidence="4 14">Belongs to the class-III pyridoxal-phosphate-dependent aminotransferase family.</text>
</comment>
<name>A0ABS8E819_9ACTN</name>
<comment type="catalytic activity">
    <reaction evidence="13">
        <text>L-2,4-diaminobutanoate + 2-oxoglutarate = L-aspartate 4-semialdehyde + L-glutamate</text>
        <dbReference type="Rhea" id="RHEA:11160"/>
        <dbReference type="ChEBI" id="CHEBI:16810"/>
        <dbReference type="ChEBI" id="CHEBI:29985"/>
        <dbReference type="ChEBI" id="CHEBI:58761"/>
        <dbReference type="ChEBI" id="CHEBI:537519"/>
        <dbReference type="EC" id="2.6.1.76"/>
    </reaction>
</comment>
<evidence type="ECO:0000256" key="1">
    <source>
        <dbReference type="ARBA" id="ARBA00001933"/>
    </source>
</evidence>
<dbReference type="SUPFAM" id="SSF53383">
    <property type="entry name" value="PLP-dependent transferases"/>
    <property type="match status" value="1"/>
</dbReference>
<evidence type="ECO:0000313" key="16">
    <source>
        <dbReference type="Proteomes" id="UP001520654"/>
    </source>
</evidence>
<evidence type="ECO:0000256" key="3">
    <source>
        <dbReference type="ARBA" id="ARBA00004946"/>
    </source>
</evidence>
<dbReference type="EC" id="2.6.1.76" evidence="5"/>
<evidence type="ECO:0000256" key="10">
    <source>
        <dbReference type="ARBA" id="ARBA00029744"/>
    </source>
</evidence>
<dbReference type="InterPro" id="IPR015424">
    <property type="entry name" value="PyrdxlP-dep_Trfase"/>
</dbReference>
<comment type="caution">
    <text evidence="15">The sequence shown here is derived from an EMBL/GenBank/DDBJ whole genome shotgun (WGS) entry which is preliminary data.</text>
</comment>